<dbReference type="Proteomes" id="UP001443914">
    <property type="component" value="Unassembled WGS sequence"/>
</dbReference>
<dbReference type="InterPro" id="IPR055298">
    <property type="entry name" value="AtLOH3-like"/>
</dbReference>
<dbReference type="PANTHER" id="PTHR11697">
    <property type="entry name" value="GENERAL TRANSCRIPTION FACTOR 2-RELATED ZINC FINGER PROTEIN"/>
    <property type="match status" value="1"/>
</dbReference>
<feature type="domain" description="DUF4371" evidence="2">
    <location>
        <begin position="3"/>
        <end position="130"/>
    </location>
</feature>
<dbReference type="AlphaFoldDB" id="A0AAW1J4K4"/>
<dbReference type="SUPFAM" id="SSF53098">
    <property type="entry name" value="Ribonuclease H-like"/>
    <property type="match status" value="1"/>
</dbReference>
<keyword evidence="4" id="KW-1185">Reference proteome</keyword>
<evidence type="ECO:0000313" key="4">
    <source>
        <dbReference type="Proteomes" id="UP001443914"/>
    </source>
</evidence>
<dbReference type="EMBL" id="JBDFQZ010000008">
    <property type="protein sequence ID" value="KAK9698019.1"/>
    <property type="molecule type" value="Genomic_DNA"/>
</dbReference>
<dbReference type="Pfam" id="PF05699">
    <property type="entry name" value="Dimer_Tnp_hAT"/>
    <property type="match status" value="1"/>
</dbReference>
<sequence length="553" mass="63418">MNDEVSKVVENAPGNAKYTSPKIQKQIANILGNKVRVMIRSEVGDSKFSILVGETLDVSNKKKMAIILRFVDRGGLIREKFFKVISVGDTCSQTLKDEICKVLAQYDLLVENIRGQGYDSANNMRGQFKGLQALFLRECPYAYYVHCFAHRLQLCLNVAAKGVHDVWKFFSTLTLIVNFVDSSAKRHSMLKIFREGEILDLIAADTLEIGKGKNQVCTLQRAGATRWGSHFRSISSLIKLFGATRATIGDLYINGVDKVQGEAKAVGKALKKFDFVYCLHMMHDIMRITDFLCQALPKKDLDILNALHFLSITKQKLQEMRENGWDDLILKVGVFCCENDVSMPDMSAPYKKGLRNCEKNITNAYYYRVNVFYNIIDFHMIELDNRFTESSLEILVLSASLDPRHGFRAFKREDVCKLASKYYPLDFSSYDRLALDLECEFFVDDVDKDQRFTKITSISYLCRQMVDFGKTSLYPMMYRLICLILTLPVSTETTERAFSSMNIIKNKLRNRVNDEFFDDLMVLYIERTYVDNIENHDVIAEFELSGPRKVKFG</sequence>
<dbReference type="Pfam" id="PF14291">
    <property type="entry name" value="DUF4371"/>
    <property type="match status" value="1"/>
</dbReference>
<dbReference type="InterPro" id="IPR008906">
    <property type="entry name" value="HATC_C_dom"/>
</dbReference>
<organism evidence="3 4">
    <name type="scientific">Saponaria officinalis</name>
    <name type="common">Common soapwort</name>
    <name type="synonym">Lychnis saponaria</name>
    <dbReference type="NCBI Taxonomy" id="3572"/>
    <lineage>
        <taxon>Eukaryota</taxon>
        <taxon>Viridiplantae</taxon>
        <taxon>Streptophyta</taxon>
        <taxon>Embryophyta</taxon>
        <taxon>Tracheophyta</taxon>
        <taxon>Spermatophyta</taxon>
        <taxon>Magnoliopsida</taxon>
        <taxon>eudicotyledons</taxon>
        <taxon>Gunneridae</taxon>
        <taxon>Pentapetalae</taxon>
        <taxon>Caryophyllales</taxon>
        <taxon>Caryophyllaceae</taxon>
        <taxon>Caryophylleae</taxon>
        <taxon>Saponaria</taxon>
    </lineage>
</organism>
<dbReference type="GO" id="GO:0046983">
    <property type="term" value="F:protein dimerization activity"/>
    <property type="evidence" value="ECO:0007669"/>
    <property type="project" value="InterPro"/>
</dbReference>
<evidence type="ECO:0000259" key="2">
    <source>
        <dbReference type="Pfam" id="PF14291"/>
    </source>
</evidence>
<protein>
    <recommendedName>
        <fullName evidence="5">Zinc finger MYM-type protein 1-like</fullName>
    </recommendedName>
</protein>
<gene>
    <name evidence="3" type="ORF">RND81_08G077200</name>
</gene>
<reference evidence="3" key="1">
    <citation type="submission" date="2024-03" db="EMBL/GenBank/DDBJ databases">
        <title>WGS assembly of Saponaria officinalis var. Norfolk2.</title>
        <authorList>
            <person name="Jenkins J."/>
            <person name="Shu S."/>
            <person name="Grimwood J."/>
            <person name="Barry K."/>
            <person name="Goodstein D."/>
            <person name="Schmutz J."/>
            <person name="Leebens-Mack J."/>
            <person name="Osbourn A."/>
        </authorList>
    </citation>
    <scope>NUCLEOTIDE SEQUENCE [LARGE SCALE GENOMIC DNA]</scope>
    <source>
        <strain evidence="3">JIC</strain>
    </source>
</reference>
<feature type="domain" description="HAT C-terminal dimerisation" evidence="1">
    <location>
        <begin position="470"/>
        <end position="526"/>
    </location>
</feature>
<accession>A0AAW1J4K4</accession>
<dbReference type="InterPro" id="IPR012337">
    <property type="entry name" value="RNaseH-like_sf"/>
</dbReference>
<proteinExistence type="predicted"/>
<dbReference type="InterPro" id="IPR025398">
    <property type="entry name" value="DUF4371"/>
</dbReference>
<evidence type="ECO:0008006" key="5">
    <source>
        <dbReference type="Google" id="ProtNLM"/>
    </source>
</evidence>
<comment type="caution">
    <text evidence="3">The sequence shown here is derived from an EMBL/GenBank/DDBJ whole genome shotgun (WGS) entry which is preliminary data.</text>
</comment>
<evidence type="ECO:0000313" key="3">
    <source>
        <dbReference type="EMBL" id="KAK9698019.1"/>
    </source>
</evidence>
<evidence type="ECO:0000259" key="1">
    <source>
        <dbReference type="Pfam" id="PF05699"/>
    </source>
</evidence>
<name>A0AAW1J4K4_SAPOF</name>
<dbReference type="PANTHER" id="PTHR11697:SF230">
    <property type="entry name" value="ZINC FINGER, MYM DOMAIN CONTAINING 1"/>
    <property type="match status" value="1"/>
</dbReference>